<feature type="compositionally biased region" description="Low complexity" evidence="1">
    <location>
        <begin position="16"/>
        <end position="25"/>
    </location>
</feature>
<keyword evidence="2" id="KW-1133">Transmembrane helix</keyword>
<proteinExistence type="predicted"/>
<sequence length="80" mass="8442">MAARHGRGKPAELVRAGPSASPSPEAARLPALFFIVYFAVSPMIPIPLVCKLIAESTVTAVTPVRVSWPSKLAYVLRAAA</sequence>
<keyword evidence="2" id="KW-0472">Membrane</keyword>
<name>A0A1X0JDB1_9MYCO</name>
<feature type="transmembrane region" description="Helical" evidence="2">
    <location>
        <begin position="31"/>
        <end position="50"/>
    </location>
</feature>
<dbReference type="AlphaFoldDB" id="A0A1X0JDB1"/>
<evidence type="ECO:0000256" key="2">
    <source>
        <dbReference type="SAM" id="Phobius"/>
    </source>
</evidence>
<dbReference type="Proteomes" id="UP000192434">
    <property type="component" value="Unassembled WGS sequence"/>
</dbReference>
<organism evidence="3 4">
    <name type="scientific">Mycobacteroides saopaulense</name>
    <dbReference type="NCBI Taxonomy" id="1578165"/>
    <lineage>
        <taxon>Bacteria</taxon>
        <taxon>Bacillati</taxon>
        <taxon>Actinomycetota</taxon>
        <taxon>Actinomycetes</taxon>
        <taxon>Mycobacteriales</taxon>
        <taxon>Mycobacteriaceae</taxon>
        <taxon>Mycobacteroides</taxon>
    </lineage>
</organism>
<evidence type="ECO:0000313" key="4">
    <source>
        <dbReference type="Proteomes" id="UP000192434"/>
    </source>
</evidence>
<reference evidence="3 4" key="1">
    <citation type="submission" date="2016-12" db="EMBL/GenBank/DDBJ databases">
        <title>The new phylogeny of genus Mycobacterium.</title>
        <authorList>
            <person name="Tortoli E."/>
            <person name="Trovato A."/>
            <person name="Cirillo D.M."/>
        </authorList>
    </citation>
    <scope>NUCLEOTIDE SEQUENCE [LARGE SCALE GENOMIC DNA]</scope>
    <source>
        <strain evidence="3 4">CCUG 66554</strain>
    </source>
</reference>
<gene>
    <name evidence="3" type="ORF">BST43_00320</name>
</gene>
<keyword evidence="2" id="KW-0812">Transmembrane</keyword>
<evidence type="ECO:0000256" key="1">
    <source>
        <dbReference type="SAM" id="MobiDB-lite"/>
    </source>
</evidence>
<comment type="caution">
    <text evidence="3">The sequence shown here is derived from an EMBL/GenBank/DDBJ whole genome shotgun (WGS) entry which is preliminary data.</text>
</comment>
<protein>
    <submittedName>
        <fullName evidence="3">Uncharacterized protein</fullName>
    </submittedName>
</protein>
<feature type="region of interest" description="Disordered" evidence="1">
    <location>
        <begin position="1"/>
        <end position="25"/>
    </location>
</feature>
<accession>A0A1X0JDB1</accession>
<evidence type="ECO:0000313" key="3">
    <source>
        <dbReference type="EMBL" id="ORB60734.1"/>
    </source>
</evidence>
<dbReference type="EMBL" id="MVII01000001">
    <property type="protein sequence ID" value="ORB60734.1"/>
    <property type="molecule type" value="Genomic_DNA"/>
</dbReference>